<reference evidence="1 2" key="1">
    <citation type="submission" date="2018-03" db="EMBL/GenBank/DDBJ databases">
        <title>Draft Genome Sequences of the Obligatory Marine Myxobacteria Enhygromyxa salina SWB005.</title>
        <authorList>
            <person name="Poehlein A."/>
            <person name="Moghaddam J.A."/>
            <person name="Harms H."/>
            <person name="Alanjari M."/>
            <person name="Koenig G.M."/>
            <person name="Daniel R."/>
            <person name="Schaeberle T.F."/>
        </authorList>
    </citation>
    <scope>NUCLEOTIDE SEQUENCE [LARGE SCALE GENOMIC DNA]</scope>
    <source>
        <strain evidence="1 2">SWB005</strain>
    </source>
</reference>
<proteinExistence type="predicted"/>
<accession>A0A2S9XCT6</accession>
<dbReference type="AlphaFoldDB" id="A0A2S9XCT6"/>
<protein>
    <recommendedName>
        <fullName evidence="3">Dihydrolipoyl dehydrogenase</fullName>
    </recommendedName>
</protein>
<dbReference type="InterPro" id="IPR016156">
    <property type="entry name" value="FAD/NAD-linked_Rdtase_dimer_sf"/>
</dbReference>
<gene>
    <name evidence="1" type="ORF">ENSA5_62870</name>
</gene>
<dbReference type="EMBL" id="PVNK01000274">
    <property type="protein sequence ID" value="PRP90668.1"/>
    <property type="molecule type" value="Genomic_DNA"/>
</dbReference>
<name>A0A2S9XCT6_9BACT</name>
<dbReference type="Gene3D" id="3.30.390.30">
    <property type="match status" value="1"/>
</dbReference>
<evidence type="ECO:0000313" key="1">
    <source>
        <dbReference type="EMBL" id="PRP90668.1"/>
    </source>
</evidence>
<keyword evidence="2" id="KW-1185">Reference proteome</keyword>
<evidence type="ECO:0008006" key="3">
    <source>
        <dbReference type="Google" id="ProtNLM"/>
    </source>
</evidence>
<comment type="caution">
    <text evidence="1">The sequence shown here is derived from an EMBL/GenBank/DDBJ whole genome shotgun (WGS) entry which is preliminary data.</text>
</comment>
<sequence>MVGRSVYAHPTMAEAVNEAALDALGRVINF</sequence>
<organism evidence="1 2">
    <name type="scientific">Enhygromyxa salina</name>
    <dbReference type="NCBI Taxonomy" id="215803"/>
    <lineage>
        <taxon>Bacteria</taxon>
        <taxon>Pseudomonadati</taxon>
        <taxon>Myxococcota</taxon>
        <taxon>Polyangia</taxon>
        <taxon>Nannocystales</taxon>
        <taxon>Nannocystaceae</taxon>
        <taxon>Enhygromyxa</taxon>
    </lineage>
</organism>
<dbReference type="Proteomes" id="UP000237968">
    <property type="component" value="Unassembled WGS sequence"/>
</dbReference>
<evidence type="ECO:0000313" key="2">
    <source>
        <dbReference type="Proteomes" id="UP000237968"/>
    </source>
</evidence>